<organism evidence="1 2">
    <name type="scientific">Streptomyces prasinopilosus</name>
    <dbReference type="NCBI Taxonomy" id="67344"/>
    <lineage>
        <taxon>Bacteria</taxon>
        <taxon>Bacillati</taxon>
        <taxon>Actinomycetota</taxon>
        <taxon>Actinomycetes</taxon>
        <taxon>Kitasatosporales</taxon>
        <taxon>Streptomycetaceae</taxon>
        <taxon>Streptomyces</taxon>
    </lineage>
</organism>
<dbReference type="RefSeq" id="WP_055572783.1">
    <property type="nucleotide sequence ID" value="NZ_FMZK01000002.1"/>
</dbReference>
<dbReference type="SUPFAM" id="SSF53822">
    <property type="entry name" value="Periplasmic binding protein-like I"/>
    <property type="match status" value="1"/>
</dbReference>
<accession>A0A1G6LEI9</accession>
<proteinExistence type="predicted"/>
<dbReference type="EMBL" id="FMZK01000002">
    <property type="protein sequence ID" value="SDC41185.1"/>
    <property type="molecule type" value="Genomic_DNA"/>
</dbReference>
<keyword evidence="2" id="KW-1185">Reference proteome</keyword>
<reference evidence="2" key="1">
    <citation type="submission" date="2016-10" db="EMBL/GenBank/DDBJ databases">
        <authorList>
            <person name="Varghese N."/>
            <person name="Submissions S."/>
        </authorList>
    </citation>
    <scope>NUCLEOTIDE SEQUENCE [LARGE SCALE GENOMIC DNA]</scope>
    <source>
        <strain evidence="2">CGMCC 4.3504</strain>
    </source>
</reference>
<sequence length="176" mass="18880">MSEPSPRLAPAALSDYAPWPAARPHTDRELARLPALLEACGFRGGSVALGHGRDAASRDAAAAFADAWRGSGGRIAAVVDWPEDAASWLRQARRLTRPEPDAWVVAAAPAGWVQMSRRLRHSTDWDPRRTFGFASTGDSRAVTAAGPGVLDGMRGVTGDGRVWTVRRGWVVESDRA</sequence>
<evidence type="ECO:0000313" key="1">
    <source>
        <dbReference type="EMBL" id="SDC41185.1"/>
    </source>
</evidence>
<evidence type="ECO:0000313" key="2">
    <source>
        <dbReference type="Proteomes" id="UP000182100"/>
    </source>
</evidence>
<dbReference type="Proteomes" id="UP000182100">
    <property type="component" value="Unassembled WGS sequence"/>
</dbReference>
<protein>
    <submittedName>
        <fullName evidence="1">Substrate-binding protein</fullName>
    </submittedName>
</protein>
<dbReference type="InterPro" id="IPR028082">
    <property type="entry name" value="Peripla_BP_I"/>
</dbReference>
<dbReference type="AlphaFoldDB" id="A0A1G6LEI9"/>
<dbReference type="STRING" id="67344.SAMN05216505_10269"/>
<name>A0A1G6LEI9_9ACTN</name>
<gene>
    <name evidence="1" type="ORF">SAMN05216505_10269</name>
</gene>
<dbReference type="Gene3D" id="3.40.50.2300">
    <property type="match status" value="1"/>
</dbReference>